<dbReference type="InterPro" id="IPR036770">
    <property type="entry name" value="Ankyrin_rpt-contain_sf"/>
</dbReference>
<feature type="repeat" description="ANK" evidence="5">
    <location>
        <begin position="306"/>
        <end position="344"/>
    </location>
</feature>
<evidence type="ECO:0000256" key="7">
    <source>
        <dbReference type="SAM" id="MobiDB-lite"/>
    </source>
</evidence>
<feature type="chain" id="PRO_5044846347" description="UvrD-like helicase ATP-binding domain-containing protein" evidence="8">
    <location>
        <begin position="18"/>
        <end position="3569"/>
    </location>
</feature>
<proteinExistence type="predicted"/>
<dbReference type="EMBL" id="JBJQND010000001">
    <property type="protein sequence ID" value="KAL3888629.1"/>
    <property type="molecule type" value="Genomic_DNA"/>
</dbReference>
<keyword evidence="2 6" id="KW-0378">Hydrolase</keyword>
<dbReference type="SUPFAM" id="SSF52540">
    <property type="entry name" value="P-loop containing nucleoside triphosphate hydrolases"/>
    <property type="match status" value="1"/>
</dbReference>
<accession>A0ABD3XQX8</accession>
<evidence type="ECO:0000259" key="9">
    <source>
        <dbReference type="PROSITE" id="PS51198"/>
    </source>
</evidence>
<dbReference type="SUPFAM" id="SSF48452">
    <property type="entry name" value="TPR-like"/>
    <property type="match status" value="3"/>
</dbReference>
<dbReference type="Pfam" id="PF00580">
    <property type="entry name" value="UvrD-helicase"/>
    <property type="match status" value="1"/>
</dbReference>
<reference evidence="10 11" key="1">
    <citation type="submission" date="2024-11" db="EMBL/GenBank/DDBJ databases">
        <title>Chromosome-level genome assembly of the freshwater bivalve Anodonta woodiana.</title>
        <authorList>
            <person name="Chen X."/>
        </authorList>
    </citation>
    <scope>NUCLEOTIDE SEQUENCE [LARGE SCALE GENOMIC DNA]</scope>
    <source>
        <strain evidence="10">MN2024</strain>
        <tissue evidence="10">Gills</tissue>
    </source>
</reference>
<dbReference type="GO" id="GO:0016787">
    <property type="term" value="F:hydrolase activity"/>
    <property type="evidence" value="ECO:0007669"/>
    <property type="project" value="UniProtKB-UniRule"/>
</dbReference>
<sequence>MLSFLWVFLLSLPRNETHLMQFSHELAHFIRYHHGIADHYVAEGKYIEALKEYSLVLSCLSHFCHQHVEDIWKTHSNRSMCFYKLGQYQEALFSAESCIALAPEWHKGYWRAGMASKICQGVEAALSYFVSGLAVIQKQNPEGNNDTMFFLVEIVTLILQVKEAAVAEKILADVKLPDDLKVLSRTVQMLANVNNWEGVNLLVFGVHDGPCSVLDGAAKGCTFELISVGSFLINAYDSEMDEWRIKLAVHMLKNGASIEEIGVRLKKPPVHVGIDVALKTGSVLLLKYLLEKFSAVPQQRDAIDSYGNGPYHVVIRSGKIHSTIGETVVHLLLNSGCRLDIPDALGKLPTQCLKPTDQIYQVMMKAVSQSEIEEVKKEVETLKATGNSAWKAGNYKTAIDLYTEAISRIGTHQEFMHEAAVLYSNRSTVYCSLDKYFEAQQDALASLNCDPKWHKGYWRKATALKCLNQVTDSFKAFIDGFFKSEGTAEDVKQGFLFEAVCLLHKIRDEELIKWYDMLKPVDKKEWEPLLVRLSRAAHWWAMGYLVIGPDLKNIEEHSYNGTEIQVFINGVATGVRTEGVTLKTLFQFLKVESPKTVTRWLNPLVMFMLMHSTSDMFSSLCENENDTALHAAVRFSLLTGKTTLLEDFRVFRNQICPGKLSSPEPGFVLDGNGDTVFHTMAKFRPIPEPEVLKRTATLLLTAGLKAAVKNKDGKLPVDCLDKGHDQEIFDFFRKACRKLTAGDILQPSEEGSAKFKAGDHQGALEAYSRGIWVFQANGSQVPAGMTKRDIAALYGNRSAVFLSQNRFQEALDDAVISVLNDEHWYKGHVRVGRAHRKLGNCEISLRALLNALKCAETQSDNVKLDIIMELTQTYRMLPRDKFPLQAKIPETPITYELLWFRAAYSFIKKDCWDEAYIAYVQACTNRPERTHFPVSLKPLCNIDKAKAYPWLMQIIHYFLICNSNHQEISCYPGDTYFHAVAYMTFKAGSFMNKMSHCLLQYILDNFVHKNNEQDLLDKDGNTALHVVVREPCQDDRHQQQVITILANARVNPHIKNNMGKTVRDVTYSADLLNTNIISSIEANYYVIRQLHHENPGLCQARQIQEREILQKKFEETEPKELFEVQPQEQNESKTGNVQGHIESPAAKQLPSGCKECEQLIKNSEVDFSQGNMDDGYQKLVMVLKFRHHSRQHKTIVNKVINIIIDKLGEIFTPEVPDSLTAITEIMCDNVTKGLIKRKKWRQVDAIVRKYRNKNGSDKMKSCATSVNIVELVEDISFRKAEDEKLQIMNTVLDSGASLGKDAGRRAVKAAISEGHFKVVTELLKRGASPSALSLAAGDTPMHAALMIGLEKDKGYLTLFEMLLERFDSDPKKFAYLDPSRVNASGDCLYHLLAKCKFSNTALKAVEILCARKLNSSVRNLEGKLPINYITKKNDQRKEFLEQVAFAEVPQNRTNPFAKENIRENSIQEEKIDLAARKITEVVKFSTNRETQKKKIEGMIRLLKDSKLSVCDLSASSPCSTITRQVPAETTESLTSSELSGVQVTESGESTNQLNRENNKEGVQQKPDNTGDTDAMKAEAKEEVVIDAKVFDDLIWEVECTDDVWKKLLDKHIPQNIKNKIVQKIHLLASGEWLPHLRKKLSKVPRKLRLYEAKVSKGMSVQRSAARIIKSYERGETCSIKKKLQEITTVKTQQSSKCRIPVLFAEAEVINKQQKQLQPYSSPASPNEKEYHILKFYSFNSALVRHVLQNIGTTVDFPFHVTESEHAIIALVSKAPLLLMGRSGTGKTTCCLYRMWSQFNSYWTMVKESGVPLLPHTVDYIHCKERGKEDETDENGFSNKDTASDKYSNMKNIAGNTENSITQYNHIHQIFVTKNPDLCKEVKKNFRQLSHACDIVKDHFKREADNLPSRLQDVDEFLFPLFLTSRQLLLMLDASIGAPYFFDRKEDGSLKENIQGWPDGDGPLSRFLLLDEDPDVEKEEAYVERHDGARADQRKMDPRREVTYKVFLEEVWPQTKTIIKHRYHPSLVWTEIMSFIKGSFEALSKSCGYLSLEEYIEIGRKRAPNFSGERDKMYEYFTCYDHFKKQNRLFDETDLVHDIYKRLQSIKVVPWVIHQIFVDETQDFTQAELYLLIQICQDPNQMFLTGDTAQSIMRGISFRFSDLKSLFFHARQSMQAMGKIGAVEVPKQVYQLTHNYRSHAGILSLASSVLDLLVEFFPESFDHLNKDQGLFSGPQPMLLESCSFSDLAQLLCGNRRETSHIETSQSETSHIETSQSETSHIETSQSETSHIETSQSETSHIETSPIVFGAHQAILVANDASRNTIPYELKRAIILTIYEAKGLEFNDVLLYNFFKDSQSSPADWIQRGEDFMRKSQYKMAAQCFGTAGDPLKQKVALAHQRALDASGMKDNPRAMCEEFMKAAELYLECDLPSDAARCLHNAKERELAAQIFEKLGEKYECNGKPIPQILITNKPSDKFNEERLSYLTADLFHKYKNKERMMDALDRLPRWQDRVEFLKQKKYLDEAVQVLEENGQGKEAAKLLLIHGKNEQAEETARKTLQENTIAQTLLQVVMSNEQNKRPHTKDLWKRANEAKALFQSCRNVDGFAEASLLLADLKEGVSDLTESVSHIKQAWQAFLDSKPYGNLAGMLECVEWIVTHNQITKDNFSYLVQGFEYLFRVAKTLSCPKSSEDKELLLKYDSFYGLLSTKPDYVIYCPKQNPRCKKMIKNLPTSKDQVEIEADMKAAHEMIALYLLNRAKGWLKNVVESVIKMRNEAHQCYWMQVGLPCPDMKKQEGRCPKLHFPLNKRTFIELIEIDKMFIELQRNIELGAKHLRVTCPASLAKQVEYFLQYTFSTSCGKVDKFTSCKMIIEDLIPMSYHSRTLSSEYPSEVLKKMNLPVKEYLKVFMEERWKEDTKGERIYRTVAVKSANVFLLVGFWCHLFNIDFDFDKKLREFESVLSEEQNQEKKEWKWCYLALMTDHDSRDDSGSSWIVQSLARRFYDSYYHLTKPTADPLESLIQFTKFVALVSKKAKHVLPDRKFFLIWLEFYTTLSFFLMAKIIIEMPIHSSEQQDASFCVPASYLHLVNYIEGTFPRHAKFIQKAVRHFSPKKASHALVQDRLNRIIIMVVGTKNSTSLLNVLFKADFDQVFNCAMAERVLILAMTLISNVGKFVSIASETVLMQALIKLRPPEKCPKRLRLALESVQQARCIRDVGFALNALLKEREGEHLMCCKWIPTSHRRDRDHIQSTPLTNVGLLPAIFLGEKTLAALSHESGLGIEVMELVGDNEEEIQMSVEEKLKWKSDAAAREKAHTEKEAGIKILRFFRRMVWAAKCHNLKARVQEQMVKEEMEEKMKLFETAKVTDVMCGICNVFFEGSWDRSMTKDMVHDWSERTNANNTGRLDFEGKVASGSIARLNQNDYTAGSGDIDKSVNKELNEMRALELKKIKVEHIQSWKHIRKQFEFHSFQKTFLEKFEPNIKFMQEKIQQYELNNPRIRSTVYTNWQLDITRLLSSMTDINHEIKTILHQRTWKNTEVLQKHLDDMLRAYSAVQQYVDKAYIAFKQVS</sequence>
<feature type="region of interest" description="Disordered" evidence="7">
    <location>
        <begin position="2257"/>
        <end position="2296"/>
    </location>
</feature>
<dbReference type="Gene3D" id="1.25.40.10">
    <property type="entry name" value="Tetratricopeptide repeat domain"/>
    <property type="match status" value="3"/>
</dbReference>
<evidence type="ECO:0000313" key="11">
    <source>
        <dbReference type="Proteomes" id="UP001634394"/>
    </source>
</evidence>
<comment type="caution">
    <text evidence="10">The sequence shown here is derived from an EMBL/GenBank/DDBJ whole genome shotgun (WGS) entry which is preliminary data.</text>
</comment>
<keyword evidence="11" id="KW-1185">Reference proteome</keyword>
<dbReference type="PROSITE" id="PS50088">
    <property type="entry name" value="ANK_REPEAT"/>
    <property type="match status" value="1"/>
</dbReference>
<feature type="binding site" evidence="6">
    <location>
        <begin position="1780"/>
        <end position="1787"/>
    </location>
    <ligand>
        <name>ATP</name>
        <dbReference type="ChEBI" id="CHEBI:30616"/>
    </ligand>
</feature>
<dbReference type="SMART" id="SM00028">
    <property type="entry name" value="TPR"/>
    <property type="match status" value="7"/>
</dbReference>
<dbReference type="InterPro" id="IPR014016">
    <property type="entry name" value="UvrD-like_ATP-bd"/>
</dbReference>
<organism evidence="10 11">
    <name type="scientific">Sinanodonta woodiana</name>
    <name type="common">Chinese pond mussel</name>
    <name type="synonym">Anodonta woodiana</name>
    <dbReference type="NCBI Taxonomy" id="1069815"/>
    <lineage>
        <taxon>Eukaryota</taxon>
        <taxon>Metazoa</taxon>
        <taxon>Spiralia</taxon>
        <taxon>Lophotrochozoa</taxon>
        <taxon>Mollusca</taxon>
        <taxon>Bivalvia</taxon>
        <taxon>Autobranchia</taxon>
        <taxon>Heteroconchia</taxon>
        <taxon>Palaeoheterodonta</taxon>
        <taxon>Unionida</taxon>
        <taxon>Unionoidea</taxon>
        <taxon>Unionidae</taxon>
        <taxon>Unioninae</taxon>
        <taxon>Sinanodonta</taxon>
    </lineage>
</organism>
<dbReference type="InterPro" id="IPR027417">
    <property type="entry name" value="P-loop_NTPase"/>
</dbReference>
<feature type="compositionally biased region" description="Low complexity" evidence="7">
    <location>
        <begin position="1528"/>
        <end position="1539"/>
    </location>
</feature>
<protein>
    <recommendedName>
        <fullName evidence="9">UvrD-like helicase ATP-binding domain-containing protein</fullName>
    </recommendedName>
</protein>
<evidence type="ECO:0000313" key="10">
    <source>
        <dbReference type="EMBL" id="KAL3888629.1"/>
    </source>
</evidence>
<dbReference type="InterPro" id="IPR002110">
    <property type="entry name" value="Ankyrin_rpt"/>
</dbReference>
<keyword evidence="8" id="KW-0732">Signal</keyword>
<evidence type="ECO:0000256" key="6">
    <source>
        <dbReference type="PROSITE-ProRule" id="PRU00560"/>
    </source>
</evidence>
<feature type="signal peptide" evidence="8">
    <location>
        <begin position="1"/>
        <end position="17"/>
    </location>
</feature>
<feature type="region of interest" description="Disordered" evidence="7">
    <location>
        <begin position="1123"/>
        <end position="1144"/>
    </location>
</feature>
<feature type="compositionally biased region" description="Polar residues" evidence="7">
    <location>
        <begin position="1126"/>
        <end position="1137"/>
    </location>
</feature>
<evidence type="ECO:0000256" key="1">
    <source>
        <dbReference type="ARBA" id="ARBA00022741"/>
    </source>
</evidence>
<dbReference type="GO" id="GO:0004386">
    <property type="term" value="F:helicase activity"/>
    <property type="evidence" value="ECO:0007669"/>
    <property type="project" value="UniProtKB-UniRule"/>
</dbReference>
<evidence type="ECO:0000256" key="8">
    <source>
        <dbReference type="SAM" id="SignalP"/>
    </source>
</evidence>
<dbReference type="Gene3D" id="1.10.10.160">
    <property type="match status" value="1"/>
</dbReference>
<name>A0ABD3XQX8_SINWO</name>
<keyword evidence="3 6" id="KW-0347">Helicase</keyword>
<dbReference type="GO" id="GO:0005524">
    <property type="term" value="F:ATP binding"/>
    <property type="evidence" value="ECO:0007669"/>
    <property type="project" value="UniProtKB-UniRule"/>
</dbReference>
<keyword evidence="1 6" id="KW-0547">Nucleotide-binding</keyword>
<feature type="region of interest" description="Disordered" evidence="7">
    <location>
        <begin position="1522"/>
        <end position="1575"/>
    </location>
</feature>
<evidence type="ECO:0000256" key="5">
    <source>
        <dbReference type="PROSITE-ProRule" id="PRU00023"/>
    </source>
</evidence>
<evidence type="ECO:0000256" key="4">
    <source>
        <dbReference type="ARBA" id="ARBA00022840"/>
    </source>
</evidence>
<dbReference type="InterPro" id="IPR011990">
    <property type="entry name" value="TPR-like_helical_dom_sf"/>
</dbReference>
<dbReference type="Proteomes" id="UP001634394">
    <property type="component" value="Unassembled WGS sequence"/>
</dbReference>
<evidence type="ECO:0000256" key="3">
    <source>
        <dbReference type="ARBA" id="ARBA00022806"/>
    </source>
</evidence>
<dbReference type="SUPFAM" id="SSF48403">
    <property type="entry name" value="Ankyrin repeat"/>
    <property type="match status" value="2"/>
</dbReference>
<feature type="compositionally biased region" description="Polar residues" evidence="7">
    <location>
        <begin position="2260"/>
        <end position="2296"/>
    </location>
</feature>
<feature type="domain" description="UvrD-like helicase ATP-binding" evidence="9">
    <location>
        <begin position="1759"/>
        <end position="2198"/>
    </location>
</feature>
<evidence type="ECO:0000256" key="2">
    <source>
        <dbReference type="ARBA" id="ARBA00022801"/>
    </source>
</evidence>
<dbReference type="Gene3D" id="1.25.40.20">
    <property type="entry name" value="Ankyrin repeat-containing domain"/>
    <property type="match status" value="3"/>
</dbReference>
<dbReference type="InterPro" id="IPR039904">
    <property type="entry name" value="TRANK1"/>
</dbReference>
<feature type="compositionally biased region" description="Polar residues" evidence="7">
    <location>
        <begin position="1541"/>
        <end position="1555"/>
    </location>
</feature>
<keyword evidence="5" id="KW-0040">ANK repeat</keyword>
<dbReference type="InterPro" id="IPR013986">
    <property type="entry name" value="DExx_box_DNA_helicase_dom_sf"/>
</dbReference>
<dbReference type="InterPro" id="IPR019734">
    <property type="entry name" value="TPR_rpt"/>
</dbReference>
<dbReference type="PANTHER" id="PTHR21529">
    <property type="entry name" value="MAMMARY TURMOR VIRUS RECEPTOR HOMOLOG 1, 2 MTVR1, 2"/>
    <property type="match status" value="1"/>
</dbReference>
<dbReference type="PROSITE" id="PS51198">
    <property type="entry name" value="UVRD_HELICASE_ATP_BIND"/>
    <property type="match status" value="1"/>
</dbReference>
<dbReference type="SMART" id="SM00248">
    <property type="entry name" value="ANK"/>
    <property type="match status" value="4"/>
</dbReference>
<gene>
    <name evidence="10" type="ORF">ACJMK2_000994</name>
</gene>
<dbReference type="PANTHER" id="PTHR21529:SF4">
    <property type="entry name" value="TPR AND ANKYRIN REPEAT-CONTAINING PROTEIN 1"/>
    <property type="match status" value="1"/>
</dbReference>
<keyword evidence="4 6" id="KW-0067">ATP-binding</keyword>
<dbReference type="Gene3D" id="3.40.50.300">
    <property type="entry name" value="P-loop containing nucleotide triphosphate hydrolases"/>
    <property type="match status" value="1"/>
</dbReference>